<evidence type="ECO:0000313" key="4">
    <source>
        <dbReference type="Proteomes" id="UP000008514"/>
    </source>
</evidence>
<dbReference type="Proteomes" id="UP000008514">
    <property type="component" value="Chromosome"/>
</dbReference>
<dbReference type="KEGG" id="ptq:P700755_000932"/>
<dbReference type="OrthoDB" id="8690238at2"/>
<reference evidence="3" key="1">
    <citation type="submission" date="2006-03" db="EMBL/GenBank/DDBJ databases">
        <authorList>
            <person name="Bowman J."/>
            <person name="Ferriera S."/>
            <person name="Johnson J."/>
            <person name="Kravitz S."/>
            <person name="Halpern A."/>
            <person name="Remington K."/>
            <person name="Beeson K."/>
            <person name="Tran B."/>
            <person name="Rogers Y.-H."/>
            <person name="Friedman R."/>
            <person name="Venter J.C."/>
        </authorList>
    </citation>
    <scope>NUCLEOTIDE SEQUENCE [LARGE SCALE GENOMIC DNA]</scope>
    <source>
        <strain evidence="3">ATCC 700755</strain>
    </source>
</reference>
<dbReference type="Pfam" id="PF01381">
    <property type="entry name" value="HTH_3"/>
    <property type="match status" value="1"/>
</dbReference>
<dbReference type="EMBL" id="CP003879">
    <property type="protein sequence ID" value="AFU67908.1"/>
    <property type="molecule type" value="Genomic_DNA"/>
</dbReference>
<dbReference type="SMART" id="SM00530">
    <property type="entry name" value="HTH_XRE"/>
    <property type="match status" value="1"/>
</dbReference>
<dbReference type="eggNOG" id="COG1426">
    <property type="taxonomic scope" value="Bacteria"/>
</dbReference>
<gene>
    <name evidence="3" type="ordered locus">P700755_000932</name>
</gene>
<evidence type="ECO:0000313" key="3">
    <source>
        <dbReference type="EMBL" id="AFU67908.1"/>
    </source>
</evidence>
<reference evidence="3" key="2">
    <citation type="submission" date="2012-09" db="EMBL/GenBank/DDBJ databases">
        <title>The complete sequence of Psychroflexus torquis an extreme psychrophile from sea-ice that is stimulated by light.</title>
        <authorList>
            <person name="Feng S."/>
            <person name="Powell S.M."/>
            <person name="Bowman J.P."/>
        </authorList>
    </citation>
    <scope>NUCLEOTIDE SEQUENCE [LARGE SCALE GENOMIC DNA]</scope>
    <source>
        <strain evidence="3">ATCC 700755</strain>
    </source>
</reference>
<dbReference type="GO" id="GO:0003677">
    <property type="term" value="F:DNA binding"/>
    <property type="evidence" value="ECO:0007669"/>
    <property type="project" value="InterPro"/>
</dbReference>
<dbReference type="Gene3D" id="1.10.260.40">
    <property type="entry name" value="lambda repressor-like DNA-binding domains"/>
    <property type="match status" value="1"/>
</dbReference>
<feature type="domain" description="HTH cro/C1-type" evidence="2">
    <location>
        <begin position="26"/>
        <end position="75"/>
    </location>
</feature>
<organism evidence="3 4">
    <name type="scientific">Psychroflexus torquis (strain ATCC 700755 / CIP 106069 / ACAM 623)</name>
    <dbReference type="NCBI Taxonomy" id="313595"/>
    <lineage>
        <taxon>Bacteria</taxon>
        <taxon>Pseudomonadati</taxon>
        <taxon>Bacteroidota</taxon>
        <taxon>Flavobacteriia</taxon>
        <taxon>Flavobacteriales</taxon>
        <taxon>Flavobacteriaceae</taxon>
        <taxon>Psychroflexus</taxon>
    </lineage>
</organism>
<sequence length="116" mass="13257">MAELSYSTNWNSMSDQALNTTIGAFVKQHRLNQNKSQEDVAEAANISRSTLSLLERGKTVNLTTFLRALRVLDLLYIMDTFQTRTQISPIKLAKLESEKRQRAGHKKDINDTKSDW</sequence>
<proteinExistence type="predicted"/>
<dbReference type="STRING" id="313595.P700755_000932"/>
<dbReference type="SUPFAM" id="SSF47413">
    <property type="entry name" value="lambda repressor-like DNA-binding domains"/>
    <property type="match status" value="1"/>
</dbReference>
<name>K4IDG0_PSYTT</name>
<dbReference type="CDD" id="cd00093">
    <property type="entry name" value="HTH_XRE"/>
    <property type="match status" value="1"/>
</dbReference>
<evidence type="ECO:0000259" key="2">
    <source>
        <dbReference type="PROSITE" id="PS50943"/>
    </source>
</evidence>
<accession>K4IDG0</accession>
<dbReference type="AlphaFoldDB" id="K4IDG0"/>
<feature type="region of interest" description="Disordered" evidence="1">
    <location>
        <begin position="96"/>
        <end position="116"/>
    </location>
</feature>
<evidence type="ECO:0000256" key="1">
    <source>
        <dbReference type="SAM" id="MobiDB-lite"/>
    </source>
</evidence>
<dbReference type="PROSITE" id="PS50943">
    <property type="entry name" value="HTH_CROC1"/>
    <property type="match status" value="1"/>
</dbReference>
<dbReference type="InterPro" id="IPR010982">
    <property type="entry name" value="Lambda_DNA-bd_dom_sf"/>
</dbReference>
<dbReference type="InterPro" id="IPR001387">
    <property type="entry name" value="Cro/C1-type_HTH"/>
</dbReference>
<keyword evidence="4" id="KW-1185">Reference proteome</keyword>
<dbReference type="HOGENOM" id="CLU_153788_0_2_10"/>
<protein>
    <submittedName>
        <fullName evidence="3">Addiction module antitoxin transcriptional regulator</fullName>
    </submittedName>
</protein>